<dbReference type="InterPro" id="IPR039448">
    <property type="entry name" value="Beta_helix"/>
</dbReference>
<feature type="domain" description="Right handed beta helix" evidence="2">
    <location>
        <begin position="463"/>
        <end position="535"/>
    </location>
</feature>
<dbReference type="AlphaFoldDB" id="A0A9D2CYP0"/>
<dbReference type="SUPFAM" id="SSF51126">
    <property type="entry name" value="Pectin lyase-like"/>
    <property type="match status" value="1"/>
</dbReference>
<evidence type="ECO:0000259" key="2">
    <source>
        <dbReference type="Pfam" id="PF13229"/>
    </source>
</evidence>
<organism evidence="3 4">
    <name type="scientific">Candidatus Borkfalkia avistercoris</name>
    <dbReference type="NCBI Taxonomy" id="2838504"/>
    <lineage>
        <taxon>Bacteria</taxon>
        <taxon>Bacillati</taxon>
        <taxon>Bacillota</taxon>
        <taxon>Clostridia</taxon>
        <taxon>Christensenellales</taxon>
        <taxon>Christensenellaceae</taxon>
        <taxon>Candidatus Borkfalkia</taxon>
    </lineage>
</organism>
<feature type="domain" description="Carbohydrate-binding" evidence="1">
    <location>
        <begin position="704"/>
        <end position="758"/>
    </location>
</feature>
<dbReference type="Proteomes" id="UP000824132">
    <property type="component" value="Unassembled WGS sequence"/>
</dbReference>
<dbReference type="GO" id="GO:0030246">
    <property type="term" value="F:carbohydrate binding"/>
    <property type="evidence" value="ECO:0007669"/>
    <property type="project" value="InterPro"/>
</dbReference>
<protein>
    <submittedName>
        <fullName evidence="3">Right-handed parallel beta-helix repeat-containing protein</fullName>
    </submittedName>
</protein>
<dbReference type="InterPro" id="IPR011050">
    <property type="entry name" value="Pectin_lyase_fold/virulence"/>
</dbReference>
<dbReference type="InterPro" id="IPR012334">
    <property type="entry name" value="Pectin_lyas_fold"/>
</dbReference>
<dbReference type="SUPFAM" id="SSF49344">
    <property type="entry name" value="CBD9-like"/>
    <property type="match status" value="1"/>
</dbReference>
<accession>A0A9D2CYP0</accession>
<dbReference type="Pfam" id="PF13229">
    <property type="entry name" value="Beta_helix"/>
    <property type="match status" value="1"/>
</dbReference>
<dbReference type="CDD" id="cd00241">
    <property type="entry name" value="DOMON_like"/>
    <property type="match status" value="1"/>
</dbReference>
<comment type="caution">
    <text evidence="3">The sequence shown here is derived from an EMBL/GenBank/DDBJ whole genome shotgun (WGS) entry which is preliminary data.</text>
</comment>
<reference evidence="3" key="1">
    <citation type="journal article" date="2021" name="PeerJ">
        <title>Extensive microbial diversity within the chicken gut microbiome revealed by metagenomics and culture.</title>
        <authorList>
            <person name="Gilroy R."/>
            <person name="Ravi A."/>
            <person name="Getino M."/>
            <person name="Pursley I."/>
            <person name="Horton D.L."/>
            <person name="Alikhan N.F."/>
            <person name="Baker D."/>
            <person name="Gharbi K."/>
            <person name="Hall N."/>
            <person name="Watson M."/>
            <person name="Adriaenssens E.M."/>
            <person name="Foster-Nyarko E."/>
            <person name="Jarju S."/>
            <person name="Secka A."/>
            <person name="Antonio M."/>
            <person name="Oren A."/>
            <person name="Chaudhuri R.R."/>
            <person name="La Ragione R."/>
            <person name="Hildebrand F."/>
            <person name="Pallen M.J."/>
        </authorList>
    </citation>
    <scope>NUCLEOTIDE SEQUENCE</scope>
    <source>
        <strain evidence="3">CHK187-5294</strain>
    </source>
</reference>
<dbReference type="Gene3D" id="2.60.40.1190">
    <property type="match status" value="1"/>
</dbReference>
<dbReference type="GO" id="GO:0004553">
    <property type="term" value="F:hydrolase activity, hydrolyzing O-glycosyl compounds"/>
    <property type="evidence" value="ECO:0007669"/>
    <property type="project" value="InterPro"/>
</dbReference>
<dbReference type="GO" id="GO:0016052">
    <property type="term" value="P:carbohydrate catabolic process"/>
    <property type="evidence" value="ECO:0007669"/>
    <property type="project" value="InterPro"/>
</dbReference>
<sequence length="887" mass="96341">MKSKSLTKALLCALVFLIVAAIGIQTVFLFRKDPNGGQNGVSIDKLISTAYALDMDNTTTLTDPGLSNPWIVGVDGEAYESNESKYAPDESAAKIIKAADHGVNGTDKLDDTLALEKALDAVRDAAKDGSSVILELPEGDLDFIEGMSPEHPDYAIVIDGIDNLTVRGSNTNLYFHGTFKPFHITDCKNFRATGFNIDWGRVPFSMGKIVETDGRTFKIKVDEGYPVDDSTEIMGMLEYNARTNAPLSNGNDIYYNVEYVRYLGEQTLEIRFTNAYKASPAGTIVILRHQIYSYDAFTVQRCENAYFEHVNVYSAPGMAFMGQENENLYFNDFNVMLKPGTDRLMSVTADGIHLMETAGEVVVTNSLFENCGDDALNVHGFYSTLKEITNGRKTIHIVNERDYNFSPAAGDTLAVVNRETLTEKCTLTVESVAKSKTDNGFDVTFAEALPEGVETGDMVVNKSHAAEVTFSNNIVRNKRCRGILIQSAAGGVVEHNLFYNLTDAGILLTSDTSEWYEAMPTSDLIIRNNKFISTNLSGGARAAITAYCYGPDGAEGEAGIMKNISAENNLIANSGCAGVMYCGVSDSSFTHNIISNVGLVQNKVGVIMRKVKAISITKNEVLAASTDFNPGIAEDCEDNVITVTDNEGLSQEDFVVSADVTTTDVAKIASGSISADGDLSDWADKGTEIAMVGASNNEQEQVVLDDSDIKINSVKFAWDDNGIYISYDVFDDRLSWVTGSYWNGDGVEIFMTQNTDSSKNLSGLKLEDPTCMQLFMGDDLCGGCQVVAARTSDAIMSSKDQIKMSFRVKDDNKGYCGEVFIPFSVVPDIKTKVEAGEAISLAIRFADSDADGASLIQISNVDAPVELNKYIPKRMPKIKFVAGGEQA</sequence>
<proteinExistence type="predicted"/>
<dbReference type="Pfam" id="PF06452">
    <property type="entry name" value="CBM9_1"/>
    <property type="match status" value="1"/>
</dbReference>
<evidence type="ECO:0000313" key="4">
    <source>
        <dbReference type="Proteomes" id="UP000824132"/>
    </source>
</evidence>
<reference evidence="3" key="2">
    <citation type="submission" date="2021-04" db="EMBL/GenBank/DDBJ databases">
        <authorList>
            <person name="Gilroy R."/>
        </authorList>
    </citation>
    <scope>NUCLEOTIDE SEQUENCE</scope>
    <source>
        <strain evidence="3">CHK187-5294</strain>
    </source>
</reference>
<evidence type="ECO:0000259" key="1">
    <source>
        <dbReference type="Pfam" id="PF06452"/>
    </source>
</evidence>
<dbReference type="InterPro" id="IPR010502">
    <property type="entry name" value="Carb-bd_dom_fam9"/>
</dbReference>
<gene>
    <name evidence="3" type="ORF">H9727_03085</name>
</gene>
<dbReference type="InterPro" id="IPR006626">
    <property type="entry name" value="PbH1"/>
</dbReference>
<dbReference type="SMART" id="SM00710">
    <property type="entry name" value="PbH1"/>
    <property type="match status" value="7"/>
</dbReference>
<name>A0A9D2CYP0_9FIRM</name>
<dbReference type="EMBL" id="DXCL01000020">
    <property type="protein sequence ID" value="HIZ03249.1"/>
    <property type="molecule type" value="Genomic_DNA"/>
</dbReference>
<evidence type="ECO:0000313" key="3">
    <source>
        <dbReference type="EMBL" id="HIZ03249.1"/>
    </source>
</evidence>
<dbReference type="Gene3D" id="2.160.20.10">
    <property type="entry name" value="Single-stranded right-handed beta-helix, Pectin lyase-like"/>
    <property type="match status" value="1"/>
</dbReference>